<sequence>MPNVRGMSGVLVVLVVPKGRPVGSAGRVRLWAERPGRPLRSGRRRTAVSRGVSALP</sequence>
<reference evidence="1" key="1">
    <citation type="journal article" date="2020" name="PLoS ONE">
        <title>Isolation and characterization of Streptomyces bacteriophages and Streptomyces strains encoding biosynthetic arsenals: Streptomyces strains and phages for antibiotic discovery.</title>
        <authorList>
            <person name="Montano E.T."/>
            <person name="Nideffer J.F."/>
            <person name="Brumage L."/>
            <person name="Erb M."/>
            <person name="Derman A.I."/>
            <person name="Davis J.P."/>
            <person name="Estrada E."/>
            <person name="Fu S."/>
            <person name="Le D."/>
            <person name="Vuppala A."/>
            <person name="Tran C."/>
            <person name="Luterstein E."/>
            <person name="Lakkaraju S."/>
            <person name="Panchagnula S."/>
            <person name="Ren C."/>
            <person name="Doan J."/>
            <person name="Tran S."/>
            <person name="Soriano J."/>
            <person name="Fujita Y."/>
            <person name="Gutala P."/>
            <person name="Fujii Q."/>
            <person name="Lee M."/>
            <person name="Bui A."/>
            <person name="Villarreal C."/>
            <person name="Shing S.R."/>
            <person name="Kim S."/>
            <person name="Freeman D."/>
            <person name="Racha V."/>
            <person name="Ho A."/>
            <person name="Kumar P."/>
            <person name="Falah K."/>
            <person name="Dawson T."/>
            <person name="Enustun E."/>
            <person name="Prichard A."/>
            <person name="Gomez A."/>
            <person name="Khanna K."/>
            <person name="Trigg S."/>
            <person name="Fernandez L."/>
            <person name="Pogliano K."/>
            <person name="Pogliano J."/>
        </authorList>
    </citation>
    <scope>NUCLEOTIDE SEQUENCE</scope>
    <source>
        <strain evidence="1">QF2</strain>
    </source>
</reference>
<dbReference type="AlphaFoldDB" id="A0A927GM90"/>
<organism evidence="1">
    <name type="scientific">Streptomyces globisporus</name>
    <dbReference type="NCBI Taxonomy" id="1908"/>
    <lineage>
        <taxon>Bacteria</taxon>
        <taxon>Bacillati</taxon>
        <taxon>Actinomycetota</taxon>
        <taxon>Actinomycetes</taxon>
        <taxon>Kitasatosporales</taxon>
        <taxon>Streptomycetaceae</taxon>
        <taxon>Streptomyces</taxon>
    </lineage>
</organism>
<accession>A0A927GM90</accession>
<proteinExistence type="predicted"/>
<dbReference type="EMBL" id="JACWUS010000001">
    <property type="protein sequence ID" value="MBD2828226.1"/>
    <property type="molecule type" value="Genomic_DNA"/>
</dbReference>
<comment type="caution">
    <text evidence="1">The sequence shown here is derived from an EMBL/GenBank/DDBJ whole genome shotgun (WGS) entry which is preliminary data.</text>
</comment>
<protein>
    <submittedName>
        <fullName evidence="1">Uncharacterized protein</fullName>
    </submittedName>
</protein>
<name>A0A927GM90_STRGL</name>
<evidence type="ECO:0000313" key="1">
    <source>
        <dbReference type="EMBL" id="MBD2828226.1"/>
    </source>
</evidence>
<gene>
    <name evidence="1" type="ORF">ID875_07505</name>
</gene>